<keyword evidence="1" id="KW-0812">Transmembrane</keyword>
<dbReference type="EMBL" id="LNYK01000021">
    <property type="protein sequence ID" value="KTD20588.1"/>
    <property type="molecule type" value="Genomic_DNA"/>
</dbReference>
<dbReference type="RefSeq" id="WP_058529640.1">
    <property type="nucleotide sequence ID" value="NZ_CAAAHZ010000027.1"/>
</dbReference>
<feature type="transmembrane region" description="Helical" evidence="1">
    <location>
        <begin position="155"/>
        <end position="176"/>
    </location>
</feature>
<gene>
    <name evidence="2" type="ORF">Llon_1642</name>
</gene>
<dbReference type="Proteomes" id="UP000054997">
    <property type="component" value="Unassembled WGS sequence"/>
</dbReference>
<dbReference type="AlphaFoldDB" id="A0A0W0VKH7"/>
<evidence type="ECO:0008006" key="4">
    <source>
        <dbReference type="Google" id="ProtNLM"/>
    </source>
</evidence>
<feature type="transmembrane region" description="Helical" evidence="1">
    <location>
        <begin position="126"/>
        <end position="149"/>
    </location>
</feature>
<proteinExistence type="predicted"/>
<protein>
    <recommendedName>
        <fullName evidence="4">DUF5638 domain-containing protein</fullName>
    </recommendedName>
</protein>
<name>A0A0W0VKH7_9GAMM</name>
<sequence>MFHLYTPGFFPTPYEEAIRRKLRSEQTVLQSTEQYKNLLDLKYKASNFRDSIVELRQILSAYFFSYDSKKNLLDLEKAVNEAIVHILNDEAISQELKNRIINHSDYLSRELMENKFLLKSLPALNLAINGLTCGLALTGVFVGATMIASGPILPALLGLAYMVISAAVALCTFYSAMVEGRLLANKQIQEINELKSLLVDGFQDEIPNSRLVLNQSM</sequence>
<dbReference type="PATRIC" id="fig|45068.5.peg.1778"/>
<organism evidence="2 3">
    <name type="scientific">Legionella londiniensis</name>
    <dbReference type="NCBI Taxonomy" id="45068"/>
    <lineage>
        <taxon>Bacteria</taxon>
        <taxon>Pseudomonadati</taxon>
        <taxon>Pseudomonadota</taxon>
        <taxon>Gammaproteobacteria</taxon>
        <taxon>Legionellales</taxon>
        <taxon>Legionellaceae</taxon>
        <taxon>Legionella</taxon>
    </lineage>
</organism>
<keyword evidence="1" id="KW-1133">Transmembrane helix</keyword>
<evidence type="ECO:0000313" key="2">
    <source>
        <dbReference type="EMBL" id="KTD20588.1"/>
    </source>
</evidence>
<reference evidence="2 3" key="1">
    <citation type="submission" date="2015-11" db="EMBL/GenBank/DDBJ databases">
        <title>Genomic analysis of 38 Legionella species identifies large and diverse effector repertoires.</title>
        <authorList>
            <person name="Burstein D."/>
            <person name="Amaro F."/>
            <person name="Zusman T."/>
            <person name="Lifshitz Z."/>
            <person name="Cohen O."/>
            <person name="Gilbert J.A."/>
            <person name="Pupko T."/>
            <person name="Shuman H.A."/>
            <person name="Segal G."/>
        </authorList>
    </citation>
    <scope>NUCLEOTIDE SEQUENCE [LARGE SCALE GENOMIC DNA]</scope>
    <source>
        <strain evidence="2 3">ATCC 49505</strain>
    </source>
</reference>
<accession>A0A0W0VKH7</accession>
<evidence type="ECO:0000256" key="1">
    <source>
        <dbReference type="SAM" id="Phobius"/>
    </source>
</evidence>
<keyword evidence="1" id="KW-0472">Membrane</keyword>
<evidence type="ECO:0000313" key="3">
    <source>
        <dbReference type="Proteomes" id="UP000054997"/>
    </source>
</evidence>
<keyword evidence="3" id="KW-1185">Reference proteome</keyword>
<comment type="caution">
    <text evidence="2">The sequence shown here is derived from an EMBL/GenBank/DDBJ whole genome shotgun (WGS) entry which is preliminary data.</text>
</comment>